<comment type="caution">
    <text evidence="3">The sequence shown here is derived from an EMBL/GenBank/DDBJ whole genome shotgun (WGS) entry which is preliminary data.</text>
</comment>
<protein>
    <recommendedName>
        <fullName evidence="5">Protein FAM122A</fullName>
    </recommendedName>
</protein>
<sequence length="397" mass="43247">MEVDPPPMCTSASAAEICSTSTPSLLNPLKRSNSAPMINILTTSTTTSSGTNGENESVESNTQMRAMDFTCSNFNQAGHIERIRRYSTSSACLHSPTTPVKVPSRLNQIKLEECVNQGEREVAHEREVQSTLSISHGWDELTLDDAMLTDVKRPRSFGEPLHIFTSPYPISSSPSPTRVGKQCFSPSLQQPVRSVTMMTQGSTPSPTRKTIRRSMSPIITLRPSSLSVKRKMDVDNTDRWDQYYSPPKRANTSCSPTGSSTPDRSLSYTHALTHSNYSSGLEDESLEQTVPSVTLHSSCLSDTSSSSGVSNMCVMPPTHILFRPVAAAGRHAHVKVTETDMSHSGQSGTDDAMCSEAATYEQFTMSVHRTESLSSSTSTTSSSEQHSAFNKVGIHRL</sequence>
<name>A0AAD9KS49_RIDPI</name>
<dbReference type="InterPro" id="IPR026716">
    <property type="entry name" value="PBIR1/2/3"/>
</dbReference>
<evidence type="ECO:0000313" key="3">
    <source>
        <dbReference type="EMBL" id="KAK2175723.1"/>
    </source>
</evidence>
<dbReference type="Proteomes" id="UP001209878">
    <property type="component" value="Unassembled WGS sequence"/>
</dbReference>
<keyword evidence="4" id="KW-1185">Reference proteome</keyword>
<proteinExistence type="inferred from homology"/>
<feature type="region of interest" description="Disordered" evidence="2">
    <location>
        <begin position="238"/>
        <end position="266"/>
    </location>
</feature>
<evidence type="ECO:0008006" key="5">
    <source>
        <dbReference type="Google" id="ProtNLM"/>
    </source>
</evidence>
<dbReference type="EMBL" id="JAODUO010000711">
    <property type="protein sequence ID" value="KAK2175723.1"/>
    <property type="molecule type" value="Genomic_DNA"/>
</dbReference>
<dbReference type="PANTHER" id="PTHR22227">
    <property type="entry name" value="FAMILY WITH SEQUENCE SIMILARITY 122B ISOFORM X1"/>
    <property type="match status" value="1"/>
</dbReference>
<feature type="region of interest" description="Disordered" evidence="2">
    <location>
        <begin position="371"/>
        <end position="397"/>
    </location>
</feature>
<comment type="similarity">
    <text evidence="1">Belongs to the FAM122 family.</text>
</comment>
<evidence type="ECO:0000256" key="2">
    <source>
        <dbReference type="SAM" id="MobiDB-lite"/>
    </source>
</evidence>
<dbReference type="AlphaFoldDB" id="A0AAD9KS49"/>
<organism evidence="3 4">
    <name type="scientific">Ridgeia piscesae</name>
    <name type="common">Tubeworm</name>
    <dbReference type="NCBI Taxonomy" id="27915"/>
    <lineage>
        <taxon>Eukaryota</taxon>
        <taxon>Metazoa</taxon>
        <taxon>Spiralia</taxon>
        <taxon>Lophotrochozoa</taxon>
        <taxon>Annelida</taxon>
        <taxon>Polychaeta</taxon>
        <taxon>Sedentaria</taxon>
        <taxon>Canalipalpata</taxon>
        <taxon>Sabellida</taxon>
        <taxon>Siboglinidae</taxon>
        <taxon>Ridgeia</taxon>
    </lineage>
</organism>
<accession>A0AAD9KS49</accession>
<evidence type="ECO:0000256" key="1">
    <source>
        <dbReference type="ARBA" id="ARBA00006725"/>
    </source>
</evidence>
<reference evidence="3" key="1">
    <citation type="journal article" date="2023" name="Mol. Biol. Evol.">
        <title>Third-Generation Sequencing Reveals the Adaptive Role of the Epigenome in Three Deep-Sea Polychaetes.</title>
        <authorList>
            <person name="Perez M."/>
            <person name="Aroh O."/>
            <person name="Sun Y."/>
            <person name="Lan Y."/>
            <person name="Juniper S.K."/>
            <person name="Young C.R."/>
            <person name="Angers B."/>
            <person name="Qian P.Y."/>
        </authorList>
    </citation>
    <scope>NUCLEOTIDE SEQUENCE</scope>
    <source>
        <strain evidence="3">R07B-5</strain>
    </source>
</reference>
<gene>
    <name evidence="3" type="ORF">NP493_712g01011</name>
</gene>
<feature type="compositionally biased region" description="Polar residues" evidence="2">
    <location>
        <begin position="250"/>
        <end position="266"/>
    </location>
</feature>
<dbReference type="GO" id="GO:0004865">
    <property type="term" value="F:protein serine/threonine phosphatase inhibitor activity"/>
    <property type="evidence" value="ECO:0007669"/>
    <property type="project" value="InterPro"/>
</dbReference>
<feature type="compositionally biased region" description="Low complexity" evidence="2">
    <location>
        <begin position="372"/>
        <end position="384"/>
    </location>
</feature>
<dbReference type="PANTHER" id="PTHR22227:SF6">
    <property type="entry name" value="FAMILY WITH SEQUENCE SIMILARITY 122B ISOFORM X1"/>
    <property type="match status" value="1"/>
</dbReference>
<evidence type="ECO:0000313" key="4">
    <source>
        <dbReference type="Proteomes" id="UP001209878"/>
    </source>
</evidence>